<evidence type="ECO:0000256" key="2">
    <source>
        <dbReference type="PIRSR" id="PIRSR006386-1"/>
    </source>
</evidence>
<dbReference type="GO" id="GO:0018845">
    <property type="term" value="F:2-hydroxychromene-2-carboxylate isomerase activity"/>
    <property type="evidence" value="ECO:0007669"/>
    <property type="project" value="UniProtKB-UniRule"/>
</dbReference>
<feature type="active site" description="Nucleophile" evidence="2">
    <location>
        <position position="14"/>
    </location>
</feature>
<keyword evidence="1 4" id="KW-0413">Isomerase</keyword>
<dbReference type="InterPro" id="IPR036249">
    <property type="entry name" value="Thioredoxin-like_sf"/>
</dbReference>
<dbReference type="Pfam" id="PF01323">
    <property type="entry name" value="DSBA"/>
    <property type="match status" value="1"/>
</dbReference>
<name>A0A5B7ZRR2_9GAMM</name>
<organism evidence="4 5">
    <name type="scientific">Thermomonas aquatica</name>
    <dbReference type="NCBI Taxonomy" id="2202149"/>
    <lineage>
        <taxon>Bacteria</taxon>
        <taxon>Pseudomonadati</taxon>
        <taxon>Pseudomonadota</taxon>
        <taxon>Gammaproteobacteria</taxon>
        <taxon>Lysobacterales</taxon>
        <taxon>Lysobacteraceae</taxon>
        <taxon>Thermomonas</taxon>
    </lineage>
</organism>
<evidence type="ECO:0000313" key="5">
    <source>
        <dbReference type="Proteomes" id="UP000308149"/>
    </source>
</evidence>
<dbReference type="InterPro" id="IPR044087">
    <property type="entry name" value="NahD-like"/>
</dbReference>
<keyword evidence="5" id="KW-1185">Reference proteome</keyword>
<sequence length="218" mass="24465">MNATPLDWYFDFISPFAYLQWKRLRRDFPEVTLNPKPLLFAAILNHVGQLGPAEIPQKRRHTYRIVLWQARQAGIPLHFPPAHPFNPLPALRLCLAAPDRIQAIDAIFAHIWEHGRQADSIEALADVAAALGIDDPAAAIARDEVKRELLANGEEAMRLGLFGVPTLKVRDELFWGNDATELALAYRDDEGALDAEMRRVDAIPEAVQRKKPSGEPAR</sequence>
<dbReference type="EMBL" id="CP040871">
    <property type="protein sequence ID" value="QDA57186.1"/>
    <property type="molecule type" value="Genomic_DNA"/>
</dbReference>
<protein>
    <recommendedName>
        <fullName evidence="1">2-hydroxychromene-2-carboxylate isomerase</fullName>
        <ecNumber evidence="1">5.99.1.4</ecNumber>
    </recommendedName>
</protein>
<dbReference type="GO" id="GO:1901170">
    <property type="term" value="P:naphthalene catabolic process"/>
    <property type="evidence" value="ECO:0007669"/>
    <property type="project" value="InterPro"/>
</dbReference>
<dbReference type="RefSeq" id="WP_139716238.1">
    <property type="nucleotide sequence ID" value="NZ_CP040871.1"/>
</dbReference>
<dbReference type="Gene3D" id="3.40.30.10">
    <property type="entry name" value="Glutaredoxin"/>
    <property type="match status" value="1"/>
</dbReference>
<dbReference type="GO" id="GO:0004364">
    <property type="term" value="F:glutathione transferase activity"/>
    <property type="evidence" value="ECO:0007669"/>
    <property type="project" value="TreeGrafter"/>
</dbReference>
<accession>A0A5B7ZRR2</accession>
<dbReference type="CDD" id="cd03022">
    <property type="entry name" value="DsbA_HCCA_Iso"/>
    <property type="match status" value="1"/>
</dbReference>
<feature type="domain" description="DSBA-like thioredoxin" evidence="3">
    <location>
        <begin position="6"/>
        <end position="181"/>
    </location>
</feature>
<dbReference type="PIRSF" id="PIRSF006386">
    <property type="entry name" value="HCCAis_GSTk"/>
    <property type="match status" value="1"/>
</dbReference>
<dbReference type="InterPro" id="IPR001853">
    <property type="entry name" value="DSBA-like_thioredoxin_dom"/>
</dbReference>
<dbReference type="Proteomes" id="UP000308149">
    <property type="component" value="Chromosome"/>
</dbReference>
<evidence type="ECO:0000313" key="4">
    <source>
        <dbReference type="EMBL" id="QDA57186.1"/>
    </source>
</evidence>
<evidence type="ECO:0000259" key="3">
    <source>
        <dbReference type="Pfam" id="PF01323"/>
    </source>
</evidence>
<gene>
    <name evidence="4" type="ORF">FHQ07_07595</name>
</gene>
<dbReference type="InterPro" id="IPR051924">
    <property type="entry name" value="GST_Kappa/NadH"/>
</dbReference>
<dbReference type="GO" id="GO:0004602">
    <property type="term" value="F:glutathione peroxidase activity"/>
    <property type="evidence" value="ECO:0007669"/>
    <property type="project" value="TreeGrafter"/>
</dbReference>
<dbReference type="InterPro" id="IPR014440">
    <property type="entry name" value="HCCAis_GSTk"/>
</dbReference>
<proteinExistence type="inferred from homology"/>
<dbReference type="AlphaFoldDB" id="A0A5B7ZRR2"/>
<evidence type="ECO:0000256" key="1">
    <source>
        <dbReference type="PIRNR" id="PIRNR006386"/>
    </source>
</evidence>
<dbReference type="PANTHER" id="PTHR42943">
    <property type="entry name" value="GLUTATHIONE S-TRANSFERASE KAPPA"/>
    <property type="match status" value="1"/>
</dbReference>
<dbReference type="EC" id="5.99.1.4" evidence="1"/>
<dbReference type="OrthoDB" id="5244108at2"/>
<reference evidence="4 5" key="1">
    <citation type="submission" date="2019-06" db="EMBL/GenBank/DDBJ databases">
        <title>Thermomonas aquatica sp. nov., isolated from an industrial wastewater treatment plant.</title>
        <authorList>
            <person name="Jeon J.H."/>
            <person name="Park D.-S."/>
        </authorList>
    </citation>
    <scope>NUCLEOTIDE SEQUENCE [LARGE SCALE GENOMIC DNA]</scope>
    <source>
        <strain evidence="4 5">SY21</strain>
    </source>
</reference>
<dbReference type="GO" id="GO:0006749">
    <property type="term" value="P:glutathione metabolic process"/>
    <property type="evidence" value="ECO:0007669"/>
    <property type="project" value="TreeGrafter"/>
</dbReference>
<dbReference type="KEGG" id="thes:FHQ07_07595"/>
<comment type="similarity">
    <text evidence="1">Belongs to the GST superfamily. NadH family.</text>
</comment>
<dbReference type="PANTHER" id="PTHR42943:SF2">
    <property type="entry name" value="GLUTATHIONE S-TRANSFERASE KAPPA 1"/>
    <property type="match status" value="1"/>
</dbReference>
<dbReference type="SUPFAM" id="SSF52833">
    <property type="entry name" value="Thioredoxin-like"/>
    <property type="match status" value="1"/>
</dbReference>
<comment type="catalytic activity">
    <reaction evidence="1">
        <text>2-hydroxychromene-2-carboxylate = (3E)-4-(2-hydroxyphenyl)-2-oxobut-3-enoate</text>
        <dbReference type="Rhea" id="RHEA:27401"/>
        <dbReference type="ChEBI" id="CHEBI:59350"/>
        <dbReference type="ChEBI" id="CHEBI:59353"/>
        <dbReference type="EC" id="5.99.1.4"/>
    </reaction>
</comment>